<protein>
    <submittedName>
        <fullName evidence="1">Unannotated protein</fullName>
    </submittedName>
</protein>
<sequence length="48" mass="5153">MTSLAMVDSALSGKKAELSFSWTVEILEKTGPDTPPMANHAMIVMMAI</sequence>
<dbReference type="AlphaFoldDB" id="A0A6J6DUA8"/>
<accession>A0A6J6DUA8</accession>
<name>A0A6J6DUA8_9ZZZZ</name>
<proteinExistence type="predicted"/>
<organism evidence="1">
    <name type="scientific">freshwater metagenome</name>
    <dbReference type="NCBI Taxonomy" id="449393"/>
    <lineage>
        <taxon>unclassified sequences</taxon>
        <taxon>metagenomes</taxon>
        <taxon>ecological metagenomes</taxon>
    </lineage>
</organism>
<gene>
    <name evidence="1" type="ORF">UFOPK1650_00539</name>
</gene>
<dbReference type="EMBL" id="CAEZTJ010000062">
    <property type="protein sequence ID" value="CAB4567682.1"/>
    <property type="molecule type" value="Genomic_DNA"/>
</dbReference>
<reference evidence="1" key="1">
    <citation type="submission" date="2020-05" db="EMBL/GenBank/DDBJ databases">
        <authorList>
            <person name="Chiriac C."/>
            <person name="Salcher M."/>
            <person name="Ghai R."/>
            <person name="Kavagutti S V."/>
        </authorList>
    </citation>
    <scope>NUCLEOTIDE SEQUENCE</scope>
</reference>
<evidence type="ECO:0000313" key="1">
    <source>
        <dbReference type="EMBL" id="CAB4567682.1"/>
    </source>
</evidence>